<dbReference type="Proteomes" id="UP000499080">
    <property type="component" value="Unassembled WGS sequence"/>
</dbReference>
<evidence type="ECO:0000313" key="2">
    <source>
        <dbReference type="Proteomes" id="UP000499080"/>
    </source>
</evidence>
<reference evidence="1 2" key="1">
    <citation type="journal article" date="2019" name="Sci. Rep.">
        <title>Orb-weaving spider Araneus ventricosus genome elucidates the spidroin gene catalogue.</title>
        <authorList>
            <person name="Kono N."/>
            <person name="Nakamura H."/>
            <person name="Ohtoshi R."/>
            <person name="Moran D.A.P."/>
            <person name="Shinohara A."/>
            <person name="Yoshida Y."/>
            <person name="Fujiwara M."/>
            <person name="Mori M."/>
            <person name="Tomita M."/>
            <person name="Arakawa K."/>
        </authorList>
    </citation>
    <scope>NUCLEOTIDE SEQUENCE [LARGE SCALE GENOMIC DNA]</scope>
</reference>
<evidence type="ECO:0000313" key="1">
    <source>
        <dbReference type="EMBL" id="GBO15311.1"/>
    </source>
</evidence>
<organism evidence="1 2">
    <name type="scientific">Araneus ventricosus</name>
    <name type="common">Orbweaver spider</name>
    <name type="synonym">Epeira ventricosa</name>
    <dbReference type="NCBI Taxonomy" id="182803"/>
    <lineage>
        <taxon>Eukaryota</taxon>
        <taxon>Metazoa</taxon>
        <taxon>Ecdysozoa</taxon>
        <taxon>Arthropoda</taxon>
        <taxon>Chelicerata</taxon>
        <taxon>Arachnida</taxon>
        <taxon>Araneae</taxon>
        <taxon>Araneomorphae</taxon>
        <taxon>Entelegynae</taxon>
        <taxon>Araneoidea</taxon>
        <taxon>Araneidae</taxon>
        <taxon>Araneus</taxon>
    </lineage>
</organism>
<gene>
    <name evidence="1" type="ORF">AVEN_56285_1</name>
</gene>
<dbReference type="OrthoDB" id="1099063at2759"/>
<dbReference type="AlphaFoldDB" id="A0A4Y2USY0"/>
<keyword evidence="2" id="KW-1185">Reference proteome</keyword>
<accession>A0A4Y2USY0</accession>
<comment type="caution">
    <text evidence="1">The sequence shown here is derived from an EMBL/GenBank/DDBJ whole genome shotgun (WGS) entry which is preliminary data.</text>
</comment>
<sequence>MLVERLYPRWFCIGLAPFLGRRGQCGYFCATPMGGRLVTTYDLAWPCTADLQGNRVSNLEPSGARAEALPLGHRGPKILLIKIEEACFHSSELFGNIRRSFLH</sequence>
<name>A0A4Y2USY0_ARAVE</name>
<dbReference type="EMBL" id="BGPR01039367">
    <property type="protein sequence ID" value="GBO15311.1"/>
    <property type="molecule type" value="Genomic_DNA"/>
</dbReference>
<proteinExistence type="predicted"/>
<protein>
    <submittedName>
        <fullName evidence="1">Uncharacterized protein</fullName>
    </submittedName>
</protein>